<dbReference type="Proteomes" id="UP001209570">
    <property type="component" value="Unassembled WGS sequence"/>
</dbReference>
<evidence type="ECO:0000313" key="3">
    <source>
        <dbReference type="Proteomes" id="UP001209570"/>
    </source>
</evidence>
<dbReference type="EMBL" id="JAKCXM010001025">
    <property type="protein sequence ID" value="KAJ0391455.1"/>
    <property type="molecule type" value="Genomic_DNA"/>
</dbReference>
<name>A0AAD5Q1Q2_PYTIN</name>
<gene>
    <name evidence="2" type="ORF">P43SY_010893</name>
</gene>
<feature type="region of interest" description="Disordered" evidence="1">
    <location>
        <begin position="1"/>
        <end position="27"/>
    </location>
</feature>
<comment type="caution">
    <text evidence="2">The sequence shown here is derived from an EMBL/GenBank/DDBJ whole genome shotgun (WGS) entry which is preliminary data.</text>
</comment>
<accession>A0AAD5Q1Q2</accession>
<keyword evidence="3" id="KW-1185">Reference proteome</keyword>
<organism evidence="2 3">
    <name type="scientific">Pythium insidiosum</name>
    <name type="common">Pythiosis disease agent</name>
    <dbReference type="NCBI Taxonomy" id="114742"/>
    <lineage>
        <taxon>Eukaryota</taxon>
        <taxon>Sar</taxon>
        <taxon>Stramenopiles</taxon>
        <taxon>Oomycota</taxon>
        <taxon>Peronosporomycetes</taxon>
        <taxon>Pythiales</taxon>
        <taxon>Pythiaceae</taxon>
        <taxon>Pythium</taxon>
    </lineage>
</organism>
<dbReference type="AlphaFoldDB" id="A0AAD5Q1Q2"/>
<evidence type="ECO:0000256" key="1">
    <source>
        <dbReference type="SAM" id="MobiDB-lite"/>
    </source>
</evidence>
<protein>
    <submittedName>
        <fullName evidence="2">Uncharacterized protein</fullName>
    </submittedName>
</protein>
<reference evidence="2" key="1">
    <citation type="submission" date="2021-12" db="EMBL/GenBank/DDBJ databases">
        <title>Prjna785345.</title>
        <authorList>
            <person name="Rujirawat T."/>
            <person name="Krajaejun T."/>
        </authorList>
    </citation>
    <scope>NUCLEOTIDE SEQUENCE</scope>
    <source>
        <strain evidence="2">Pi057C3</strain>
    </source>
</reference>
<feature type="compositionally biased region" description="Basic and acidic residues" evidence="1">
    <location>
        <begin position="14"/>
        <end position="24"/>
    </location>
</feature>
<evidence type="ECO:0000313" key="2">
    <source>
        <dbReference type="EMBL" id="KAJ0391455.1"/>
    </source>
</evidence>
<proteinExistence type="predicted"/>
<sequence length="298" mass="32396">MAIGGADDIPTPDDDGRRGPHDFDATGMIVKDRPRRGFGLRAIGARMRLCPTGDCKQVIIDISGHHLIEHDPTGNATKNFARNFGLTQFNWTAPSSKTNEDGVNVTTSSTSATLAVNGATPAVTFKSEVSYFDGNTTAKNGEQLIDIPGGALKFAVWIENWPFLADGHTLHLGYRAIVRSRKGGKPRRRQQQGRDRKVDRLELAEDLFLDSPALAQIDGAMVQINTSLVVTPRQVIIDYAFPKFKTLYYDPVMTDEARNEGDGAASRSTPVPTTSSADSLRVYMAVNAVFVVLAVTMA</sequence>